<comment type="caution">
    <text evidence="1">The sequence shown here is derived from an EMBL/GenBank/DDBJ whole genome shotgun (WGS) entry which is preliminary data.</text>
</comment>
<dbReference type="AlphaFoldDB" id="A0A6S7FPW9"/>
<keyword evidence="2" id="KW-1185">Reference proteome</keyword>
<reference evidence="1" key="1">
    <citation type="submission" date="2020-04" db="EMBL/GenBank/DDBJ databases">
        <authorList>
            <person name="Alioto T."/>
            <person name="Alioto T."/>
            <person name="Gomez Garrido J."/>
        </authorList>
    </citation>
    <scope>NUCLEOTIDE SEQUENCE</scope>
    <source>
        <strain evidence="1">A484AB</strain>
    </source>
</reference>
<evidence type="ECO:0000313" key="2">
    <source>
        <dbReference type="Proteomes" id="UP001152795"/>
    </source>
</evidence>
<evidence type="ECO:0000313" key="1">
    <source>
        <dbReference type="EMBL" id="CAB3976770.1"/>
    </source>
</evidence>
<accession>A0A6S7FPW9</accession>
<name>A0A6S7FPW9_PARCT</name>
<dbReference type="EMBL" id="CACRXK020000012">
    <property type="protein sequence ID" value="CAB3976770.1"/>
    <property type="molecule type" value="Genomic_DNA"/>
</dbReference>
<organism evidence="1 2">
    <name type="scientific">Paramuricea clavata</name>
    <name type="common">Red gorgonian</name>
    <name type="synonym">Violescent sea-whip</name>
    <dbReference type="NCBI Taxonomy" id="317549"/>
    <lineage>
        <taxon>Eukaryota</taxon>
        <taxon>Metazoa</taxon>
        <taxon>Cnidaria</taxon>
        <taxon>Anthozoa</taxon>
        <taxon>Octocorallia</taxon>
        <taxon>Malacalcyonacea</taxon>
        <taxon>Plexauridae</taxon>
        <taxon>Paramuricea</taxon>
    </lineage>
</organism>
<proteinExistence type="predicted"/>
<protein>
    <submittedName>
        <fullName evidence="1">Uncharacterized protein</fullName>
    </submittedName>
</protein>
<dbReference type="Proteomes" id="UP001152795">
    <property type="component" value="Unassembled WGS sequence"/>
</dbReference>
<sequence>MIGKMITAGIKQELPRRKIITGQAQSPDGEYIPFALVQYRFDAEGHFVKNRPDGNSKHKHRFIPTKKSTLEKLTVAVKSQSVKRAVHKVKREVGVLLSAEPLLAQKQQVRKLPKVKEQGIIQS</sequence>
<gene>
    <name evidence="1" type="ORF">PACLA_8A004413</name>
</gene>